<dbReference type="Pfam" id="PF12697">
    <property type="entry name" value="Abhydrolase_6"/>
    <property type="match status" value="1"/>
</dbReference>
<gene>
    <name evidence="2" type="ORF">BEP19_16255</name>
</gene>
<feature type="domain" description="AB hydrolase-1" evidence="1">
    <location>
        <begin position="27"/>
        <end position="236"/>
    </location>
</feature>
<proteinExistence type="predicted"/>
<dbReference type="PANTHER" id="PTHR43689:SF8">
    <property type="entry name" value="ALPHA_BETA-HYDROLASES SUPERFAMILY PROTEIN"/>
    <property type="match status" value="1"/>
</dbReference>
<keyword evidence="3" id="KW-1185">Reference proteome</keyword>
<evidence type="ECO:0000259" key="1">
    <source>
        <dbReference type="Pfam" id="PF12697"/>
    </source>
</evidence>
<comment type="caution">
    <text evidence="2">The sequence shown here is derived from an EMBL/GenBank/DDBJ whole genome shotgun (WGS) entry which is preliminary data.</text>
</comment>
<reference evidence="2 3" key="1">
    <citation type="submission" date="2016-08" db="EMBL/GenBank/DDBJ databases">
        <title>Novel Firmicute Genomes.</title>
        <authorList>
            <person name="Poppleton D.I."/>
            <person name="Gribaldo S."/>
        </authorList>
    </citation>
    <scope>NUCLEOTIDE SEQUENCE [LARGE SCALE GENOMIC DNA]</scope>
    <source>
        <strain evidence="2 3">RAOx-1</strain>
    </source>
</reference>
<dbReference type="OrthoDB" id="9780269at2"/>
<dbReference type="Gene3D" id="3.40.50.1820">
    <property type="entry name" value="alpha/beta hydrolase"/>
    <property type="match status" value="1"/>
</dbReference>
<accession>A0A419SQJ0</accession>
<name>A0A419SQJ0_9BACL</name>
<dbReference type="AlphaFoldDB" id="A0A419SQJ0"/>
<evidence type="ECO:0000313" key="2">
    <source>
        <dbReference type="EMBL" id="RKD26752.1"/>
    </source>
</evidence>
<dbReference type="InterPro" id="IPR000073">
    <property type="entry name" value="AB_hydrolase_1"/>
</dbReference>
<dbReference type="PANTHER" id="PTHR43689">
    <property type="entry name" value="HYDROLASE"/>
    <property type="match status" value="1"/>
</dbReference>
<protein>
    <recommendedName>
        <fullName evidence="1">AB hydrolase-1 domain-containing protein</fullName>
    </recommendedName>
</protein>
<evidence type="ECO:0000313" key="3">
    <source>
        <dbReference type="Proteomes" id="UP000284219"/>
    </source>
</evidence>
<organism evidence="2 3">
    <name type="scientific">Ammoniphilus oxalaticus</name>
    <dbReference type="NCBI Taxonomy" id="66863"/>
    <lineage>
        <taxon>Bacteria</taxon>
        <taxon>Bacillati</taxon>
        <taxon>Bacillota</taxon>
        <taxon>Bacilli</taxon>
        <taxon>Bacillales</taxon>
        <taxon>Paenibacillaceae</taxon>
        <taxon>Aneurinibacillus group</taxon>
        <taxon>Ammoniphilus</taxon>
    </lineage>
</organism>
<dbReference type="RefSeq" id="WP_120188035.1">
    <property type="nucleotide sequence ID" value="NZ_MCHY01000002.1"/>
</dbReference>
<dbReference type="Proteomes" id="UP000284219">
    <property type="component" value="Unassembled WGS sequence"/>
</dbReference>
<sequence>MGRYIKNRKGLNMYVKEHLFGDDEVFLLCHGFTGSIQSYVISETRAYLREREISSISIDFTNNINQAEGDFSQHTLTAEVEDLAVIYETVASRFKKVYLIGHSMGCTVALQFCLKQAVDGLLLIAPPYSMKDIIYIIADNNDGDAKAAIQKWERDGGYRFFKEKTQAYYTLSYDFYRDLDSQDPSRYRSIKVPTAIIYSLTDPLVPPVDSERLFSEISAERKMLRAIPDAPHSFNDPLSRQRMLQEVAQSLQFLRE</sequence>
<dbReference type="InterPro" id="IPR029058">
    <property type="entry name" value="AB_hydrolase_fold"/>
</dbReference>
<dbReference type="EMBL" id="MCHY01000002">
    <property type="protein sequence ID" value="RKD26752.1"/>
    <property type="molecule type" value="Genomic_DNA"/>
</dbReference>
<dbReference type="SUPFAM" id="SSF53474">
    <property type="entry name" value="alpha/beta-Hydrolases"/>
    <property type="match status" value="1"/>
</dbReference>